<feature type="chain" id="PRO_5022048627" evidence="1">
    <location>
        <begin position="18"/>
        <end position="337"/>
    </location>
</feature>
<dbReference type="AlphaFoldDB" id="A0A511NA57"/>
<evidence type="ECO:0000256" key="1">
    <source>
        <dbReference type="SAM" id="SignalP"/>
    </source>
</evidence>
<organism evidence="2 3">
    <name type="scientific">Deinococcus cellulosilyticus (strain DSM 18568 / NBRC 106333 / KACC 11606 / 5516J-15)</name>
    <dbReference type="NCBI Taxonomy" id="1223518"/>
    <lineage>
        <taxon>Bacteria</taxon>
        <taxon>Thermotogati</taxon>
        <taxon>Deinococcota</taxon>
        <taxon>Deinococci</taxon>
        <taxon>Deinococcales</taxon>
        <taxon>Deinococcaceae</taxon>
        <taxon>Deinococcus</taxon>
    </lineage>
</organism>
<proteinExistence type="predicted"/>
<gene>
    <name evidence="2" type="ORF">DC3_50920</name>
</gene>
<dbReference type="Proteomes" id="UP000321306">
    <property type="component" value="Unassembled WGS sequence"/>
</dbReference>
<feature type="signal peptide" evidence="1">
    <location>
        <begin position="1"/>
        <end position="17"/>
    </location>
</feature>
<evidence type="ECO:0000313" key="3">
    <source>
        <dbReference type="Proteomes" id="UP000321306"/>
    </source>
</evidence>
<comment type="caution">
    <text evidence="2">The sequence shown here is derived from an EMBL/GenBank/DDBJ whole genome shotgun (WGS) entry which is preliminary data.</text>
</comment>
<reference evidence="2 3" key="1">
    <citation type="submission" date="2019-07" db="EMBL/GenBank/DDBJ databases">
        <title>Whole genome shotgun sequence of Deinococcus cellulosilyticus NBRC 106333.</title>
        <authorList>
            <person name="Hosoyama A."/>
            <person name="Uohara A."/>
            <person name="Ohji S."/>
            <person name="Ichikawa N."/>
        </authorList>
    </citation>
    <scope>NUCLEOTIDE SEQUENCE [LARGE SCALE GENOMIC DNA]</scope>
    <source>
        <strain evidence="2 3">NBRC 106333</strain>
    </source>
</reference>
<keyword evidence="3" id="KW-1185">Reference proteome</keyword>
<evidence type="ECO:0000313" key="2">
    <source>
        <dbReference type="EMBL" id="GEM49457.1"/>
    </source>
</evidence>
<accession>A0A511NA57</accession>
<sequence>MKKRLLFALMTLSPALAQGFYTEMFYPATASIDAACTEGYADGSLPIGETSGTVRHYTKYVFDLKNPNPEGFDIYDVIPSSLQNGLGGIYNICFSSGKKLDNKPSLSALSSAPASVLVYMYAVASSPTVARDYNTVLVLKDAAGKEIARYQPTQTQEGEDFKVNCSKTPCTWSGDNIYYFNPSKMPSLKENLKRTAKLTVLMSRGRGIESFDVLEGANKLTEDHKPTGPRPANVQSGVPYTLLSDLVVAMNKVDPQMEYITIFDDQVTVRFKTHDETLKYSETAPSDYIRYKDQAYLSPEVLARFNCKVLGFEAGRVKVSCPEISRDPLTLTGQQWD</sequence>
<dbReference type="EMBL" id="BJXB01000035">
    <property type="protein sequence ID" value="GEM49457.1"/>
    <property type="molecule type" value="Genomic_DNA"/>
</dbReference>
<name>A0A511NA57_DEIC1</name>
<keyword evidence="1" id="KW-0732">Signal</keyword>
<protein>
    <submittedName>
        <fullName evidence="2">Uncharacterized protein</fullName>
    </submittedName>
</protein>
<dbReference type="RefSeq" id="WP_146890060.1">
    <property type="nucleotide sequence ID" value="NZ_BJXB01000035.1"/>
</dbReference>
<dbReference type="OrthoDB" id="9936016at2"/>